<feature type="binding site" evidence="17">
    <location>
        <position position="266"/>
    </location>
    <ligand>
        <name>(6S)-NADPHX</name>
        <dbReference type="ChEBI" id="CHEBI:64076"/>
    </ligand>
</feature>
<evidence type="ECO:0000256" key="10">
    <source>
        <dbReference type="ARBA" id="ARBA00023027"/>
    </source>
</evidence>
<evidence type="ECO:0000256" key="2">
    <source>
        <dbReference type="ARBA" id="ARBA00000909"/>
    </source>
</evidence>
<feature type="binding site" evidence="17">
    <location>
        <begin position="412"/>
        <end position="416"/>
    </location>
    <ligand>
        <name>AMP</name>
        <dbReference type="ChEBI" id="CHEBI:456215"/>
    </ligand>
</feature>
<evidence type="ECO:0000256" key="6">
    <source>
        <dbReference type="ARBA" id="ARBA00022741"/>
    </source>
</evidence>
<dbReference type="NCBIfam" id="TIGR00196">
    <property type="entry name" value="yjeF_cterm"/>
    <property type="match status" value="1"/>
</dbReference>
<proteinExistence type="inferred from homology"/>
<comment type="similarity">
    <text evidence="17">Belongs to the NnrD/CARKD family.</text>
</comment>
<evidence type="ECO:0000256" key="12">
    <source>
        <dbReference type="ARBA" id="ARBA00023239"/>
    </source>
</evidence>
<dbReference type="InterPro" id="IPR030677">
    <property type="entry name" value="Nnr"/>
</dbReference>
<dbReference type="InterPro" id="IPR036652">
    <property type="entry name" value="YjeF_N_dom_sf"/>
</dbReference>
<feature type="binding site" evidence="18">
    <location>
        <position position="165"/>
    </location>
    <ligand>
        <name>(6S)-NADPHX</name>
        <dbReference type="ChEBI" id="CHEBI:64076"/>
    </ligand>
</feature>
<comment type="similarity">
    <text evidence="3 19">In the N-terminal section; belongs to the NnrE/AIBP family.</text>
</comment>
<keyword evidence="8 17" id="KW-0521">NADP</keyword>
<dbReference type="PROSITE" id="PS01050">
    <property type="entry name" value="YJEF_C_2"/>
    <property type="match status" value="1"/>
</dbReference>
<gene>
    <name evidence="18" type="primary">nnrE</name>
    <name evidence="17" type="synonym">nnrD</name>
    <name evidence="22" type="ORF">QTP81_00410</name>
</gene>
<dbReference type="HAMAP" id="MF_01966">
    <property type="entry name" value="NADHX_epimerase"/>
    <property type="match status" value="1"/>
</dbReference>
<dbReference type="PANTHER" id="PTHR12592:SF0">
    <property type="entry name" value="ATP-DEPENDENT (S)-NAD(P)H-HYDRATE DEHYDRATASE"/>
    <property type="match status" value="1"/>
</dbReference>
<comment type="function">
    <text evidence="14 19">Bifunctional enzyme that catalyzes the epimerization of the S- and R-forms of NAD(P)HX and the dehydration of the S-form of NAD(P)HX at the expense of ADP, which is converted to AMP. This allows the repair of both epimers of NAD(P)HX, a damaged form of NAD(P)H that is a result of enzymatic or heat-dependent hydration.</text>
</comment>
<evidence type="ECO:0000259" key="20">
    <source>
        <dbReference type="PROSITE" id="PS51383"/>
    </source>
</evidence>
<dbReference type="CDD" id="cd01171">
    <property type="entry name" value="YXKO-related"/>
    <property type="match status" value="1"/>
</dbReference>
<feature type="binding site" evidence="17">
    <location>
        <position position="440"/>
    </location>
    <ligand>
        <name>AMP</name>
        <dbReference type="ChEBI" id="CHEBI:456215"/>
    </ligand>
</feature>
<dbReference type="PROSITE" id="PS51385">
    <property type="entry name" value="YJEF_N"/>
    <property type="match status" value="1"/>
</dbReference>
<feature type="binding site" evidence="17">
    <location>
        <position position="441"/>
    </location>
    <ligand>
        <name>(6S)-NADPHX</name>
        <dbReference type="ChEBI" id="CHEBI:64076"/>
    </ligand>
</feature>
<evidence type="ECO:0000256" key="3">
    <source>
        <dbReference type="ARBA" id="ARBA00006001"/>
    </source>
</evidence>
<feature type="binding site" evidence="18">
    <location>
        <position position="69"/>
    </location>
    <ligand>
        <name>K(+)</name>
        <dbReference type="ChEBI" id="CHEBI:29103"/>
    </ligand>
</feature>
<evidence type="ECO:0000256" key="13">
    <source>
        <dbReference type="ARBA" id="ARBA00023268"/>
    </source>
</evidence>
<feature type="binding site" evidence="17">
    <location>
        <position position="323"/>
    </location>
    <ligand>
        <name>(6S)-NADPHX</name>
        <dbReference type="ChEBI" id="CHEBI:64076"/>
    </ligand>
</feature>
<comment type="cofactor">
    <cofactor evidence="17">
        <name>Mg(2+)</name>
        <dbReference type="ChEBI" id="CHEBI:18420"/>
    </cofactor>
</comment>
<dbReference type="NCBIfam" id="TIGR00197">
    <property type="entry name" value="yjeF_nterm"/>
    <property type="match status" value="1"/>
</dbReference>
<comment type="function">
    <text evidence="18">Catalyzes the epimerization of the S- and R-forms of NAD(P)HX, a damaged form of NAD(P)H that is a result of enzymatic or heat-dependent hydration. This is a prerequisite for the S-specific NAD(P)H-hydrate dehydratase to allow the repair of both epimers of NAD(P)HX.</text>
</comment>
<comment type="function">
    <text evidence="17">Catalyzes the dehydration of the S-form of NAD(P)HX at the expense of ADP, which is converted to AMP. Together with NAD(P)HX epimerase, which catalyzes the epimerization of the S- and R-forms, the enzyme allows the repair of both epimers of NAD(P)HX, a damaged form of NAD(P)H that is a result of enzymatic or heat-dependent hydration.</text>
</comment>
<feature type="binding site" evidence="17">
    <location>
        <position position="375"/>
    </location>
    <ligand>
        <name>(6S)-NADPHX</name>
        <dbReference type="ChEBI" id="CHEBI:64076"/>
    </ligand>
</feature>
<comment type="cofactor">
    <cofactor evidence="18 19">
        <name>K(+)</name>
        <dbReference type="ChEBI" id="CHEBI:29103"/>
    </cofactor>
    <text evidence="18 19">Binds 1 potassium ion per subunit.</text>
</comment>
<feature type="binding site" evidence="18">
    <location>
        <position position="147"/>
    </location>
    <ligand>
        <name>(6S)-NADPHX</name>
        <dbReference type="ChEBI" id="CHEBI:64076"/>
    </ligand>
</feature>
<comment type="catalytic activity">
    <reaction evidence="15 17 19">
        <text>(6S)-NADHX + ADP = AMP + phosphate + NADH + H(+)</text>
        <dbReference type="Rhea" id="RHEA:32223"/>
        <dbReference type="ChEBI" id="CHEBI:15378"/>
        <dbReference type="ChEBI" id="CHEBI:43474"/>
        <dbReference type="ChEBI" id="CHEBI:57945"/>
        <dbReference type="ChEBI" id="CHEBI:64074"/>
        <dbReference type="ChEBI" id="CHEBI:456215"/>
        <dbReference type="ChEBI" id="CHEBI:456216"/>
        <dbReference type="EC" id="4.2.1.136"/>
    </reaction>
</comment>
<keyword evidence="6 17" id="KW-0547">Nucleotide-binding</keyword>
<comment type="subunit">
    <text evidence="17">Homotetramer.</text>
</comment>
<dbReference type="PANTHER" id="PTHR12592">
    <property type="entry name" value="ATP-DEPENDENT (S)-NAD(P)H-HYDRATE DEHYDRATASE FAMILY MEMBER"/>
    <property type="match status" value="1"/>
</dbReference>
<keyword evidence="7 17" id="KW-0067">ATP-binding</keyword>
<dbReference type="InterPro" id="IPR000631">
    <property type="entry name" value="CARKD"/>
</dbReference>
<evidence type="ECO:0000256" key="1">
    <source>
        <dbReference type="ARBA" id="ARBA00000013"/>
    </source>
</evidence>
<dbReference type="EC" id="4.2.1.136" evidence="19"/>
<keyword evidence="11 18" id="KW-0413">Isomerase</keyword>
<dbReference type="Gene3D" id="3.40.1190.20">
    <property type="match status" value="1"/>
</dbReference>
<dbReference type="RefSeq" id="WP_289362959.1">
    <property type="nucleotide sequence ID" value="NZ_JAUCBP010000001.1"/>
</dbReference>
<feature type="domain" description="YjeF N-terminal" evidence="21">
    <location>
        <begin position="20"/>
        <end position="222"/>
    </location>
</feature>
<name>A0ABT7SS93_9ALTE</name>
<keyword evidence="10 17" id="KW-0520">NAD</keyword>
<dbReference type="EC" id="5.1.99.6" evidence="19"/>
<evidence type="ECO:0000256" key="19">
    <source>
        <dbReference type="PIRNR" id="PIRNR017184"/>
    </source>
</evidence>
<dbReference type="HAMAP" id="MF_01965">
    <property type="entry name" value="NADHX_dehydratase"/>
    <property type="match status" value="1"/>
</dbReference>
<feature type="domain" description="YjeF C-terminal" evidence="20">
    <location>
        <begin position="231"/>
        <end position="500"/>
    </location>
</feature>
<feature type="binding site" evidence="18">
    <location>
        <begin position="136"/>
        <end position="142"/>
    </location>
    <ligand>
        <name>(6S)-NADPHX</name>
        <dbReference type="ChEBI" id="CHEBI:64076"/>
    </ligand>
</feature>
<evidence type="ECO:0000256" key="14">
    <source>
        <dbReference type="ARBA" id="ARBA00025153"/>
    </source>
</evidence>
<dbReference type="Pfam" id="PF03853">
    <property type="entry name" value="YjeF_N"/>
    <property type="match status" value="1"/>
</dbReference>
<evidence type="ECO:0000256" key="4">
    <source>
        <dbReference type="ARBA" id="ARBA00009524"/>
    </source>
</evidence>
<comment type="catalytic activity">
    <reaction evidence="2 18 19">
        <text>(6R)-NADPHX = (6S)-NADPHX</text>
        <dbReference type="Rhea" id="RHEA:32227"/>
        <dbReference type="ChEBI" id="CHEBI:64076"/>
        <dbReference type="ChEBI" id="CHEBI:64077"/>
        <dbReference type="EC" id="5.1.99.6"/>
    </reaction>
</comment>
<comment type="similarity">
    <text evidence="4 19">In the C-terminal section; belongs to the NnrD/CARKD family.</text>
</comment>
<evidence type="ECO:0000256" key="8">
    <source>
        <dbReference type="ARBA" id="ARBA00022857"/>
    </source>
</evidence>
<evidence type="ECO:0000256" key="18">
    <source>
        <dbReference type="HAMAP-Rule" id="MF_01966"/>
    </source>
</evidence>
<evidence type="ECO:0000256" key="9">
    <source>
        <dbReference type="ARBA" id="ARBA00022958"/>
    </source>
</evidence>
<evidence type="ECO:0000256" key="11">
    <source>
        <dbReference type="ARBA" id="ARBA00023235"/>
    </source>
</evidence>
<dbReference type="PIRSF" id="PIRSF017184">
    <property type="entry name" value="Nnr"/>
    <property type="match status" value="1"/>
</dbReference>
<dbReference type="SUPFAM" id="SSF64153">
    <property type="entry name" value="YjeF N-terminal domain-like"/>
    <property type="match status" value="1"/>
</dbReference>
<keyword evidence="13" id="KW-0511">Multifunctional enzyme</keyword>
<dbReference type="Pfam" id="PF01256">
    <property type="entry name" value="Carb_kinase"/>
    <property type="match status" value="1"/>
</dbReference>
<evidence type="ECO:0000313" key="23">
    <source>
        <dbReference type="Proteomes" id="UP001234343"/>
    </source>
</evidence>
<dbReference type="SUPFAM" id="SSF53613">
    <property type="entry name" value="Ribokinase-like"/>
    <property type="match status" value="1"/>
</dbReference>
<dbReference type="Gene3D" id="3.40.50.10260">
    <property type="entry name" value="YjeF N-terminal domain"/>
    <property type="match status" value="1"/>
</dbReference>
<dbReference type="InterPro" id="IPR017953">
    <property type="entry name" value="Carbohydrate_kinase_pred_CS"/>
</dbReference>
<organism evidence="22 23">
    <name type="scientific">Alteromonas arenosi</name>
    <dbReference type="NCBI Taxonomy" id="3055817"/>
    <lineage>
        <taxon>Bacteria</taxon>
        <taxon>Pseudomonadati</taxon>
        <taxon>Pseudomonadota</taxon>
        <taxon>Gammaproteobacteria</taxon>
        <taxon>Alteromonadales</taxon>
        <taxon>Alteromonadaceae</taxon>
        <taxon>Alteromonas/Salinimonas group</taxon>
        <taxon>Alteromonas</taxon>
    </lineage>
</organism>
<dbReference type="EMBL" id="JAUCBP010000001">
    <property type="protein sequence ID" value="MDM7859063.1"/>
    <property type="molecule type" value="Genomic_DNA"/>
</dbReference>
<keyword evidence="23" id="KW-1185">Reference proteome</keyword>
<dbReference type="InterPro" id="IPR004443">
    <property type="entry name" value="YjeF_N_dom"/>
</dbReference>
<reference evidence="22 23" key="1">
    <citation type="submission" date="2023-06" db="EMBL/GenBank/DDBJ databases">
        <title>Alteromonas sp. ASW11-36 isolated from intertidal sand.</title>
        <authorList>
            <person name="Li Y."/>
        </authorList>
    </citation>
    <scope>NUCLEOTIDE SEQUENCE [LARGE SCALE GENOMIC DNA]</scope>
    <source>
        <strain evidence="22 23">ASW11-36</strain>
    </source>
</reference>
<comment type="catalytic activity">
    <reaction evidence="16 17 19">
        <text>(6S)-NADPHX + ADP = AMP + phosphate + NADPH + H(+)</text>
        <dbReference type="Rhea" id="RHEA:32235"/>
        <dbReference type="ChEBI" id="CHEBI:15378"/>
        <dbReference type="ChEBI" id="CHEBI:43474"/>
        <dbReference type="ChEBI" id="CHEBI:57783"/>
        <dbReference type="ChEBI" id="CHEBI:64076"/>
        <dbReference type="ChEBI" id="CHEBI:456215"/>
        <dbReference type="ChEBI" id="CHEBI:456216"/>
        <dbReference type="EC" id="4.2.1.136"/>
    </reaction>
</comment>
<feature type="binding site" evidence="18">
    <location>
        <position position="168"/>
    </location>
    <ligand>
        <name>K(+)</name>
        <dbReference type="ChEBI" id="CHEBI:29103"/>
    </ligand>
</feature>
<evidence type="ECO:0000256" key="16">
    <source>
        <dbReference type="ARBA" id="ARBA00049209"/>
    </source>
</evidence>
<evidence type="ECO:0000256" key="15">
    <source>
        <dbReference type="ARBA" id="ARBA00048238"/>
    </source>
</evidence>
<dbReference type="Proteomes" id="UP001234343">
    <property type="component" value="Unassembled WGS sequence"/>
</dbReference>
<keyword evidence="12 17" id="KW-0456">Lyase</keyword>
<accession>A0ABT7SS93</accession>
<keyword evidence="9 18" id="KW-0630">Potassium</keyword>
<comment type="catalytic activity">
    <reaction evidence="1 18 19">
        <text>(6R)-NADHX = (6S)-NADHX</text>
        <dbReference type="Rhea" id="RHEA:32215"/>
        <dbReference type="ChEBI" id="CHEBI:64074"/>
        <dbReference type="ChEBI" id="CHEBI:64075"/>
        <dbReference type="EC" id="5.1.99.6"/>
    </reaction>
</comment>
<evidence type="ECO:0000256" key="7">
    <source>
        <dbReference type="ARBA" id="ARBA00022840"/>
    </source>
</evidence>
<comment type="similarity">
    <text evidence="18">Belongs to the NnrE/AIBP family.</text>
</comment>
<evidence type="ECO:0000313" key="22">
    <source>
        <dbReference type="EMBL" id="MDM7859063.1"/>
    </source>
</evidence>
<comment type="caution">
    <text evidence="22">The sequence shown here is derived from an EMBL/GenBank/DDBJ whole genome shotgun (WGS) entry which is preliminary data.</text>
</comment>
<feature type="binding site" evidence="18">
    <location>
        <begin position="68"/>
        <end position="72"/>
    </location>
    <ligand>
        <name>(6S)-NADPHX</name>
        <dbReference type="ChEBI" id="CHEBI:64076"/>
    </ligand>
</feature>
<evidence type="ECO:0000259" key="21">
    <source>
        <dbReference type="PROSITE" id="PS51385"/>
    </source>
</evidence>
<sequence>MLDTELAQSLAHKLYRADQVRDNEQTAAKQSGCEMYTLMLRAGRRVFEKCQLHMPNSDNYLVLVGHGNNGGDGYITASEAKNAGKHVVVCAVEPDRVLQGDSAKAQQRWLDSGGEISVFSPELLDKCDVVIDALLGTGTNSDIRNEYATIIDTVNQSSKPVVSIDVPSGLEANTGQSMGRCIQADITVTFVGIKSGLVTGAGKQSCGQLIFDDLGIGKAFLSLARSTATIIELENFAQMAPRQIHSHKGTYGRLLCIGGNKGTAGAIRLAGEAALRCGTGLVKVYAHEDSKIQINAGRPELMVITDSLEQALEWATCVVIGPGLGQDDWSQNAFDKTLQYCQSKAKPIVIDADALNLLSKYSGTFNMSQCVLTPHAGEASRLLNVSVDEIESDRFNAARQLSQRYHATCVLKGAGSIIDNERHAWVVRHGNPGMATAGMGDVLSGVLGALFAQALKADVACKYGVSLHARAGDVLAKEFGQRGLLASDLFDALRALINHKIV</sequence>
<dbReference type="PROSITE" id="PS51383">
    <property type="entry name" value="YJEF_C_3"/>
    <property type="match status" value="1"/>
</dbReference>
<evidence type="ECO:0000256" key="5">
    <source>
        <dbReference type="ARBA" id="ARBA00022723"/>
    </source>
</evidence>
<evidence type="ECO:0000256" key="17">
    <source>
        <dbReference type="HAMAP-Rule" id="MF_01965"/>
    </source>
</evidence>
<protein>
    <recommendedName>
        <fullName evidence="19">Bifunctional NAD(P)H-hydrate repair enzyme</fullName>
    </recommendedName>
    <alternativeName>
        <fullName evidence="19">Nicotinamide nucleotide repair protein</fullName>
    </alternativeName>
    <domain>
        <recommendedName>
            <fullName evidence="19">ADP-dependent (S)-NAD(P)H-hydrate dehydratase</fullName>
            <ecNumber evidence="19">4.2.1.136</ecNumber>
        </recommendedName>
        <alternativeName>
            <fullName evidence="19">ADP-dependent NAD(P)HX dehydratase</fullName>
        </alternativeName>
    </domain>
    <domain>
        <recommendedName>
            <fullName evidence="19">NAD(P)H-hydrate epimerase</fullName>
            <ecNumber evidence="19">5.1.99.6</ecNumber>
        </recommendedName>
    </domain>
</protein>
<dbReference type="InterPro" id="IPR029056">
    <property type="entry name" value="Ribokinase-like"/>
</dbReference>
<keyword evidence="5 18" id="KW-0479">Metal-binding</keyword>
<feature type="binding site" evidence="18">
    <location>
        <position position="132"/>
    </location>
    <ligand>
        <name>K(+)</name>
        <dbReference type="ChEBI" id="CHEBI:29103"/>
    </ligand>
</feature>